<gene>
    <name evidence="3" type="ORF">DSOUD_0365</name>
</gene>
<name>A0A0M4D3V5_9BACT</name>
<dbReference type="PROSITE" id="PS50903">
    <property type="entry name" value="RUBREDOXIN_LIKE"/>
    <property type="match status" value="1"/>
</dbReference>
<feature type="domain" description="Rubredoxin-like" evidence="1">
    <location>
        <begin position="135"/>
        <end position="168"/>
    </location>
</feature>
<evidence type="ECO:0000259" key="2">
    <source>
        <dbReference type="PROSITE" id="PS50905"/>
    </source>
</evidence>
<dbReference type="GO" id="GO:0005506">
    <property type="term" value="F:iron ion binding"/>
    <property type="evidence" value="ECO:0007669"/>
    <property type="project" value="InterPro"/>
</dbReference>
<dbReference type="RefSeq" id="WP_053549390.1">
    <property type="nucleotide sequence ID" value="NZ_CP010802.1"/>
</dbReference>
<dbReference type="EMBL" id="CP010802">
    <property type="protein sequence ID" value="ALC15160.1"/>
    <property type="molecule type" value="Genomic_DNA"/>
</dbReference>
<dbReference type="GO" id="GO:0016491">
    <property type="term" value="F:oxidoreductase activity"/>
    <property type="evidence" value="ECO:0007669"/>
    <property type="project" value="InterPro"/>
</dbReference>
<feature type="domain" description="Ferritin-like diiron" evidence="2">
    <location>
        <begin position="3"/>
        <end position="133"/>
    </location>
</feature>
<proteinExistence type="predicted"/>
<dbReference type="PROSITE" id="PS50905">
    <property type="entry name" value="FERRITIN_LIKE"/>
    <property type="match status" value="1"/>
</dbReference>
<dbReference type="STRING" id="1603606.DSOUD_0365"/>
<dbReference type="Gene3D" id="2.20.28.10">
    <property type="match status" value="1"/>
</dbReference>
<evidence type="ECO:0000313" key="3">
    <source>
        <dbReference type="EMBL" id="ALC15160.1"/>
    </source>
</evidence>
<dbReference type="Pfam" id="PF02915">
    <property type="entry name" value="Rubrerythrin"/>
    <property type="match status" value="1"/>
</dbReference>
<sequence length="169" mass="18052">MADLHGSKTEKDLREAFAGESQANRKYLAFAKEADREGHPQVAKLFRAAAAAETVHAHAHLRALGGVGSTEANLREAIGGETHEFTEMYPGMIKDAEAEGFAVALRSLTFANAVEKTHAALYQKALDNLGRNSSVDYYVCQVCGHTLEGVPQGPCPVCGAAPSAFHKID</sequence>
<dbReference type="PATRIC" id="fig|1603606.3.peg.397"/>
<dbReference type="InterPro" id="IPR024934">
    <property type="entry name" value="Rubredoxin-like_dom"/>
</dbReference>
<dbReference type="PANTHER" id="PTHR33746:SF4">
    <property type="entry name" value="RUBRERYTHRIN"/>
    <property type="match status" value="1"/>
</dbReference>
<dbReference type="InterPro" id="IPR009040">
    <property type="entry name" value="Ferritin-like_diiron"/>
</dbReference>
<dbReference type="InterPro" id="IPR052753">
    <property type="entry name" value="Rbr2/Nigerythrin"/>
</dbReference>
<dbReference type="Gene3D" id="1.20.1260.10">
    <property type="match status" value="1"/>
</dbReference>
<dbReference type="InterPro" id="IPR012347">
    <property type="entry name" value="Ferritin-like"/>
</dbReference>
<dbReference type="SUPFAM" id="SSF57802">
    <property type="entry name" value="Rubredoxin-like"/>
    <property type="match status" value="1"/>
</dbReference>
<dbReference type="InterPro" id="IPR009078">
    <property type="entry name" value="Ferritin-like_SF"/>
</dbReference>
<protein>
    <submittedName>
        <fullName evidence="3">Rubrerythrin</fullName>
    </submittedName>
</protein>
<dbReference type="KEGG" id="des:DSOUD_0365"/>
<accession>A0A0M4D3V5</accession>
<dbReference type="CDD" id="cd01041">
    <property type="entry name" value="Rubrerythrin"/>
    <property type="match status" value="1"/>
</dbReference>
<keyword evidence="4" id="KW-1185">Reference proteome</keyword>
<dbReference type="AlphaFoldDB" id="A0A0M4D3V5"/>
<dbReference type="Proteomes" id="UP000057158">
    <property type="component" value="Chromosome"/>
</dbReference>
<dbReference type="SUPFAM" id="SSF47240">
    <property type="entry name" value="Ferritin-like"/>
    <property type="match status" value="1"/>
</dbReference>
<reference evidence="3 4" key="1">
    <citation type="submission" date="2015-07" db="EMBL/GenBank/DDBJ databases">
        <title>Isolation and Genomic Characterization of a Novel Halophilic Metal-Reducing Deltaproteobacterium from the Deep Subsurface.</title>
        <authorList>
            <person name="Badalamenti J.P."/>
            <person name="Summers Z.M."/>
            <person name="Gralnick J.A."/>
            <person name="Bond D.R."/>
        </authorList>
    </citation>
    <scope>NUCLEOTIDE SEQUENCE [LARGE SCALE GENOMIC DNA]</scope>
    <source>
        <strain evidence="3 4">WTL</strain>
    </source>
</reference>
<dbReference type="InterPro" id="IPR003251">
    <property type="entry name" value="Rr_diiron-bd_dom"/>
</dbReference>
<evidence type="ECO:0000313" key="4">
    <source>
        <dbReference type="Proteomes" id="UP000057158"/>
    </source>
</evidence>
<evidence type="ECO:0000259" key="1">
    <source>
        <dbReference type="PROSITE" id="PS50903"/>
    </source>
</evidence>
<dbReference type="OrthoDB" id="9799749at2"/>
<dbReference type="PANTHER" id="PTHR33746">
    <property type="entry name" value="RUBRERYTHRIN"/>
    <property type="match status" value="1"/>
</dbReference>
<organism evidence="3 4">
    <name type="scientific">Desulfuromonas soudanensis</name>
    <dbReference type="NCBI Taxonomy" id="1603606"/>
    <lineage>
        <taxon>Bacteria</taxon>
        <taxon>Pseudomonadati</taxon>
        <taxon>Thermodesulfobacteriota</taxon>
        <taxon>Desulfuromonadia</taxon>
        <taxon>Desulfuromonadales</taxon>
        <taxon>Desulfuromonadaceae</taxon>
        <taxon>Desulfuromonas</taxon>
    </lineage>
</organism>